<dbReference type="Gene3D" id="2.170.120.20">
    <property type="entry name" value="Ribosomal protein L25, beta domain"/>
    <property type="match status" value="1"/>
</dbReference>
<dbReference type="CDD" id="cd00495">
    <property type="entry name" value="Ribosomal_L25_TL5_CTC"/>
    <property type="match status" value="1"/>
</dbReference>
<dbReference type="InterPro" id="IPR020930">
    <property type="entry name" value="Ribosomal_uL5_bac-type"/>
</dbReference>
<dbReference type="NCBIfam" id="TIGR00731">
    <property type="entry name" value="bL25_bact_ctc"/>
    <property type="match status" value="1"/>
</dbReference>
<dbReference type="GO" id="GO:0003735">
    <property type="term" value="F:structural constituent of ribosome"/>
    <property type="evidence" value="ECO:0007669"/>
    <property type="project" value="InterPro"/>
</dbReference>
<sequence>MKLSVSNRGAEKKSTKNLMREKGDIPAVLYSKEKDSQLLAVNGAEFHAILRKIQKGHLPTTVIELEGEGVKVKVIVKDIQYEPTTYDIMHLDFLELNEKTQISVNVPIECTGAAECEGIKLGGFLRQVIRHLRVRCFPKDLPNMFSVDVRELSIKQAKRIKDIVMPKGVEPLAQLNEVVVLIAKR</sequence>
<comment type="caution">
    <text evidence="8">The sequence shown here is derived from an EMBL/GenBank/DDBJ whole genome shotgun (WGS) entry which is preliminary data.</text>
</comment>
<feature type="domain" description="Large ribosomal subunit protein bL25 L25" evidence="6">
    <location>
        <begin position="3"/>
        <end position="93"/>
    </location>
</feature>
<dbReference type="NCBIfam" id="NF004129">
    <property type="entry name" value="PRK05618.1-4"/>
    <property type="match status" value="1"/>
</dbReference>
<feature type="domain" description="Large ribosomal subunit protein bL25 beta" evidence="7">
    <location>
        <begin position="102"/>
        <end position="184"/>
    </location>
</feature>
<dbReference type="InterPro" id="IPR011035">
    <property type="entry name" value="Ribosomal_bL25/Gln-tRNA_synth"/>
</dbReference>
<reference evidence="9" key="1">
    <citation type="submission" date="2017-08" db="EMBL/GenBank/DDBJ databases">
        <title>A dynamic microbial community with high functional redundancy inhabits the cold, oxic subseafloor aquifer.</title>
        <authorList>
            <person name="Tully B.J."/>
            <person name="Wheat C.G."/>
            <person name="Glazer B.T."/>
            <person name="Huber J.A."/>
        </authorList>
    </citation>
    <scope>NUCLEOTIDE SEQUENCE [LARGE SCALE GENOMIC DNA]</scope>
</reference>
<dbReference type="Pfam" id="PF01386">
    <property type="entry name" value="Ribosomal_L25p"/>
    <property type="match status" value="1"/>
</dbReference>
<keyword evidence="2 5" id="KW-0694">RNA-binding</keyword>
<evidence type="ECO:0000256" key="5">
    <source>
        <dbReference type="HAMAP-Rule" id="MF_01334"/>
    </source>
</evidence>
<evidence type="ECO:0000256" key="2">
    <source>
        <dbReference type="ARBA" id="ARBA00022884"/>
    </source>
</evidence>
<dbReference type="Proteomes" id="UP000217838">
    <property type="component" value="Unassembled WGS sequence"/>
</dbReference>
<dbReference type="GO" id="GO:0022625">
    <property type="term" value="C:cytosolic large ribosomal subunit"/>
    <property type="evidence" value="ECO:0007669"/>
    <property type="project" value="TreeGrafter"/>
</dbReference>
<dbReference type="SUPFAM" id="SSF50715">
    <property type="entry name" value="Ribosomal protein L25-like"/>
    <property type="match status" value="1"/>
</dbReference>
<name>A0A2A4YJY2_UNCAE</name>
<dbReference type="PANTHER" id="PTHR33284:SF1">
    <property type="entry name" value="RIBOSOMAL PROTEIN L25_GLN-TRNA SYNTHETASE, ANTI-CODON-BINDING DOMAIN-CONTAINING PROTEIN"/>
    <property type="match status" value="1"/>
</dbReference>
<evidence type="ECO:0000256" key="4">
    <source>
        <dbReference type="ARBA" id="ARBA00023274"/>
    </source>
</evidence>
<comment type="subunit">
    <text evidence="5">Part of the 50S ribosomal subunit; part of the 5S rRNA/L5/L18/L25 subcomplex. Contacts the 5S rRNA. Binds to the 5S rRNA independently of L5 and L18.</text>
</comment>
<dbReference type="InterPro" id="IPR020056">
    <property type="entry name" value="Rbsml_bL25/Gln-tRNA_synth_N"/>
</dbReference>
<dbReference type="EMBL" id="NVUU01000033">
    <property type="protein sequence ID" value="PCI94789.1"/>
    <property type="molecule type" value="Genomic_DNA"/>
</dbReference>
<comment type="similarity">
    <text evidence="5">Belongs to the bacterial ribosomal protein bL25 family. CTC subfamily.</text>
</comment>
<dbReference type="PANTHER" id="PTHR33284">
    <property type="entry name" value="RIBOSOMAL PROTEIN L25/GLN-TRNA SYNTHETASE, ANTI-CODON-BINDING DOMAIN-CONTAINING PROTEIN"/>
    <property type="match status" value="1"/>
</dbReference>
<evidence type="ECO:0000313" key="8">
    <source>
        <dbReference type="EMBL" id="PCI94789.1"/>
    </source>
</evidence>
<keyword evidence="4 5" id="KW-0687">Ribonucleoprotein</keyword>
<protein>
    <recommendedName>
        <fullName evidence="5">Large ribosomal subunit protein bL25</fullName>
    </recommendedName>
    <alternativeName>
        <fullName evidence="5">General stress protein CTC</fullName>
    </alternativeName>
</protein>
<dbReference type="InterPro" id="IPR029751">
    <property type="entry name" value="Ribosomal_L25_dom"/>
</dbReference>
<dbReference type="InterPro" id="IPR001021">
    <property type="entry name" value="Ribosomal_bL25_long"/>
</dbReference>
<evidence type="ECO:0000313" key="9">
    <source>
        <dbReference type="Proteomes" id="UP000217838"/>
    </source>
</evidence>
<proteinExistence type="inferred from homology"/>
<dbReference type="InterPro" id="IPR020057">
    <property type="entry name" value="Ribosomal_bL25_b-dom"/>
</dbReference>
<evidence type="ECO:0000256" key="3">
    <source>
        <dbReference type="ARBA" id="ARBA00022980"/>
    </source>
</evidence>
<evidence type="ECO:0000259" key="7">
    <source>
        <dbReference type="Pfam" id="PF14693"/>
    </source>
</evidence>
<comment type="function">
    <text evidence="5">This is one of the proteins that binds to the 5S RNA in the ribosome where it forms part of the central protuberance.</text>
</comment>
<evidence type="ECO:0000259" key="6">
    <source>
        <dbReference type="Pfam" id="PF01386"/>
    </source>
</evidence>
<gene>
    <name evidence="5" type="primary">rplY</name>
    <name evidence="5" type="synonym">ctc</name>
    <name evidence="8" type="ORF">COB11_03415</name>
</gene>
<dbReference type="Pfam" id="PF14693">
    <property type="entry name" value="Ribosomal_TL5_C"/>
    <property type="match status" value="1"/>
</dbReference>
<dbReference type="GO" id="GO:0008097">
    <property type="term" value="F:5S rRNA binding"/>
    <property type="evidence" value="ECO:0007669"/>
    <property type="project" value="InterPro"/>
</dbReference>
<dbReference type="HAMAP" id="MF_01334">
    <property type="entry name" value="Ribosomal_bL25_CTC"/>
    <property type="match status" value="1"/>
</dbReference>
<organism evidence="8 9">
    <name type="scientific">Aerophobetes bacterium</name>
    <dbReference type="NCBI Taxonomy" id="2030807"/>
    <lineage>
        <taxon>Bacteria</taxon>
        <taxon>Candidatus Aerophobota</taxon>
    </lineage>
</organism>
<keyword evidence="3 5" id="KW-0689">Ribosomal protein</keyword>
<dbReference type="Gene3D" id="2.40.240.10">
    <property type="entry name" value="Ribosomal Protein L25, Chain P"/>
    <property type="match status" value="1"/>
</dbReference>
<evidence type="ECO:0000256" key="1">
    <source>
        <dbReference type="ARBA" id="ARBA00022730"/>
    </source>
</evidence>
<dbReference type="AlphaFoldDB" id="A0A2A4YJY2"/>
<dbReference type="InterPro" id="IPR037121">
    <property type="entry name" value="Ribosomal_bL25_C"/>
</dbReference>
<dbReference type="GO" id="GO:0006412">
    <property type="term" value="P:translation"/>
    <property type="evidence" value="ECO:0007669"/>
    <property type="project" value="UniProtKB-UniRule"/>
</dbReference>
<keyword evidence="1 5" id="KW-0699">rRNA-binding</keyword>
<accession>A0A2A4YJY2</accession>